<proteinExistence type="predicted"/>
<feature type="compositionally biased region" description="Pro residues" evidence="1">
    <location>
        <begin position="119"/>
        <end position="129"/>
    </location>
</feature>
<feature type="compositionally biased region" description="Acidic residues" evidence="1">
    <location>
        <begin position="159"/>
        <end position="181"/>
    </location>
</feature>
<dbReference type="AlphaFoldDB" id="A0ABD0U0B3"/>
<dbReference type="Proteomes" id="UP001552299">
    <property type="component" value="Unassembled WGS sequence"/>
</dbReference>
<feature type="region of interest" description="Disordered" evidence="1">
    <location>
        <begin position="77"/>
        <end position="130"/>
    </location>
</feature>
<feature type="region of interest" description="Disordered" evidence="1">
    <location>
        <begin position="1"/>
        <end position="24"/>
    </location>
</feature>
<keyword evidence="3" id="KW-1185">Reference proteome</keyword>
<dbReference type="PANTHER" id="PTHR34546:SF3">
    <property type="entry name" value="OS06G0153600 PROTEIN"/>
    <property type="match status" value="1"/>
</dbReference>
<reference evidence="2 3" key="1">
    <citation type="journal article" date="2024" name="Plant Biotechnol. J.">
        <title>Dendrobium thyrsiflorum genome and its molecular insights into genes involved in important horticultural traits.</title>
        <authorList>
            <person name="Chen B."/>
            <person name="Wang J.Y."/>
            <person name="Zheng P.J."/>
            <person name="Li K.L."/>
            <person name="Liang Y.M."/>
            <person name="Chen X.F."/>
            <person name="Zhang C."/>
            <person name="Zhao X."/>
            <person name="He X."/>
            <person name="Zhang G.Q."/>
            <person name="Liu Z.J."/>
            <person name="Xu Q."/>
        </authorList>
    </citation>
    <scope>NUCLEOTIDE SEQUENCE [LARGE SCALE GENOMIC DNA]</scope>
    <source>
        <strain evidence="2">GZMU011</strain>
    </source>
</reference>
<dbReference type="EMBL" id="JANQDX010000018">
    <property type="protein sequence ID" value="KAL0905304.1"/>
    <property type="molecule type" value="Genomic_DNA"/>
</dbReference>
<dbReference type="PANTHER" id="PTHR34546">
    <property type="entry name" value="OS06G0153600 PROTEIN"/>
    <property type="match status" value="1"/>
</dbReference>
<comment type="caution">
    <text evidence="2">The sequence shown here is derived from an EMBL/GenBank/DDBJ whole genome shotgun (WGS) entry which is preliminary data.</text>
</comment>
<feature type="region of interest" description="Disordered" evidence="1">
    <location>
        <begin position="157"/>
        <end position="181"/>
    </location>
</feature>
<evidence type="ECO:0008006" key="4">
    <source>
        <dbReference type="Google" id="ProtNLM"/>
    </source>
</evidence>
<evidence type="ECO:0000313" key="2">
    <source>
        <dbReference type="EMBL" id="KAL0905304.1"/>
    </source>
</evidence>
<protein>
    <recommendedName>
        <fullName evidence="4">XS domain-containing protein</fullName>
    </recommendedName>
</protein>
<organism evidence="2 3">
    <name type="scientific">Dendrobium thyrsiflorum</name>
    <name type="common">Pinecone-like raceme dendrobium</name>
    <name type="synonym">Orchid</name>
    <dbReference type="NCBI Taxonomy" id="117978"/>
    <lineage>
        <taxon>Eukaryota</taxon>
        <taxon>Viridiplantae</taxon>
        <taxon>Streptophyta</taxon>
        <taxon>Embryophyta</taxon>
        <taxon>Tracheophyta</taxon>
        <taxon>Spermatophyta</taxon>
        <taxon>Magnoliopsida</taxon>
        <taxon>Liliopsida</taxon>
        <taxon>Asparagales</taxon>
        <taxon>Orchidaceae</taxon>
        <taxon>Epidendroideae</taxon>
        <taxon>Malaxideae</taxon>
        <taxon>Dendrobiinae</taxon>
        <taxon>Dendrobium</taxon>
    </lineage>
</organism>
<evidence type="ECO:0000256" key="1">
    <source>
        <dbReference type="SAM" id="MobiDB-lite"/>
    </source>
</evidence>
<feature type="compositionally biased region" description="Basic and acidic residues" evidence="1">
    <location>
        <begin position="95"/>
        <end position="108"/>
    </location>
</feature>
<accession>A0ABD0U0B3</accession>
<gene>
    <name evidence="2" type="ORF">M5K25_023713</name>
</gene>
<sequence>MKSWLLPNSPLRSGCPNSSRPASSAMAYHNGDLYRENWLRDEVLYLHGLWHRGSHPSSIVNSNINHKHTLTHLRPRFSSKLRKDRKNQRQKKKAVVSEKEWPCDHASDPNHVVATSWPEPQPKLAPRPPSAEYLASDLAARAQKNGVVACGRFFSNKDGEDDSDGGDSAGELEEEDVEEEEEVEERAFKFFLEIFTTDGELRRYYEENHEKGEFLCLVCEGSGAKKGRMYGDCVGLVQHCSNVSKTGRRAAHRGLAKALCRVVGWNFDRLPMLVLDLEDTLGQTLARDVSRKQENFQATEQIENEDAE</sequence>
<feature type="compositionally biased region" description="Basic residues" evidence="1">
    <location>
        <begin position="77"/>
        <end position="94"/>
    </location>
</feature>
<evidence type="ECO:0000313" key="3">
    <source>
        <dbReference type="Proteomes" id="UP001552299"/>
    </source>
</evidence>
<name>A0ABD0U0B3_DENTH</name>